<feature type="domain" description="Aminotransferase class I/classII large" evidence="13">
    <location>
        <begin position="49"/>
        <end position="345"/>
    </location>
</feature>
<gene>
    <name evidence="12 14" type="primary">hisC</name>
    <name evidence="14" type="ORF">GD597_02585</name>
</gene>
<evidence type="ECO:0000256" key="7">
    <source>
        <dbReference type="ARBA" id="ARBA00022605"/>
    </source>
</evidence>
<dbReference type="GO" id="GO:0030170">
    <property type="term" value="F:pyridoxal phosphate binding"/>
    <property type="evidence" value="ECO:0007669"/>
    <property type="project" value="InterPro"/>
</dbReference>
<dbReference type="InterPro" id="IPR015421">
    <property type="entry name" value="PyrdxlP-dep_Trfase_major"/>
</dbReference>
<evidence type="ECO:0000256" key="6">
    <source>
        <dbReference type="ARBA" id="ARBA00022576"/>
    </source>
</evidence>
<reference evidence="14" key="1">
    <citation type="submission" date="2019-10" db="EMBL/GenBank/DDBJ databases">
        <title>Draft genome sequence of Panacibacter sp. KCS-6.</title>
        <authorList>
            <person name="Yim K.J."/>
        </authorList>
    </citation>
    <scope>NUCLEOTIDE SEQUENCE</scope>
    <source>
        <strain evidence="14">KCS-6</strain>
    </source>
</reference>
<evidence type="ECO:0000256" key="2">
    <source>
        <dbReference type="ARBA" id="ARBA00005011"/>
    </source>
</evidence>
<dbReference type="CDD" id="cd00609">
    <property type="entry name" value="AAT_like"/>
    <property type="match status" value="1"/>
</dbReference>
<proteinExistence type="inferred from homology"/>
<evidence type="ECO:0000256" key="3">
    <source>
        <dbReference type="ARBA" id="ARBA00005189"/>
    </source>
</evidence>
<dbReference type="RefSeq" id="WP_171606255.1">
    <property type="nucleotide sequence ID" value="NZ_WHPF01000002.1"/>
</dbReference>
<keyword evidence="7 12" id="KW-0028">Amino-acid biosynthesis</keyword>
<dbReference type="HAMAP" id="MF_01023">
    <property type="entry name" value="HisC_aminotrans_2"/>
    <property type="match status" value="1"/>
</dbReference>
<dbReference type="EC" id="2.6.1.9" evidence="12"/>
<comment type="pathway">
    <text evidence="3">Lipid metabolism.</text>
</comment>
<dbReference type="GO" id="GO:0004400">
    <property type="term" value="F:histidinol-phosphate transaminase activity"/>
    <property type="evidence" value="ECO:0007669"/>
    <property type="project" value="UniProtKB-UniRule"/>
</dbReference>
<dbReference type="SUPFAM" id="SSF53383">
    <property type="entry name" value="PLP-dependent transferases"/>
    <property type="match status" value="1"/>
</dbReference>
<keyword evidence="6 12" id="KW-0032">Aminotransferase</keyword>
<evidence type="ECO:0000256" key="1">
    <source>
        <dbReference type="ARBA" id="ARBA00001933"/>
    </source>
</evidence>
<evidence type="ECO:0000256" key="4">
    <source>
        <dbReference type="ARBA" id="ARBA00007970"/>
    </source>
</evidence>
<keyword evidence="9 12" id="KW-0663">Pyridoxal phosphate</keyword>
<dbReference type="PROSITE" id="PS00599">
    <property type="entry name" value="AA_TRANSFER_CLASS_2"/>
    <property type="match status" value="1"/>
</dbReference>
<evidence type="ECO:0000256" key="10">
    <source>
        <dbReference type="ARBA" id="ARBA00023102"/>
    </source>
</evidence>
<dbReference type="NCBIfam" id="TIGR01141">
    <property type="entry name" value="hisC"/>
    <property type="match status" value="1"/>
</dbReference>
<dbReference type="PANTHER" id="PTHR42885">
    <property type="entry name" value="HISTIDINOL-PHOSPHATE AMINOTRANSFERASE-RELATED"/>
    <property type="match status" value="1"/>
</dbReference>
<evidence type="ECO:0000313" key="15">
    <source>
        <dbReference type="Proteomes" id="UP000598971"/>
    </source>
</evidence>
<dbReference type="InterPro" id="IPR001917">
    <property type="entry name" value="Aminotrans_II_pyridoxalP_BS"/>
</dbReference>
<comment type="pathway">
    <text evidence="2 12">Amino-acid biosynthesis; L-histidine biosynthesis; L-histidine from 5-phospho-alpha-D-ribose 1-diphosphate: step 7/9.</text>
</comment>
<evidence type="ECO:0000259" key="13">
    <source>
        <dbReference type="Pfam" id="PF00155"/>
    </source>
</evidence>
<dbReference type="InterPro" id="IPR015422">
    <property type="entry name" value="PyrdxlP-dep_Trfase_small"/>
</dbReference>
<accession>A0A8J8FE81</accession>
<feature type="modified residue" description="N6-(pyridoxal phosphate)lysine" evidence="12">
    <location>
        <position position="210"/>
    </location>
</feature>
<protein>
    <recommendedName>
        <fullName evidence="12">Histidinol-phosphate aminotransferase</fullName>
        <ecNumber evidence="12">2.6.1.9</ecNumber>
    </recommendedName>
    <alternativeName>
        <fullName evidence="12">Imidazole acetol-phosphate transaminase</fullName>
    </alternativeName>
</protein>
<evidence type="ECO:0000256" key="11">
    <source>
        <dbReference type="ARBA" id="ARBA00047481"/>
    </source>
</evidence>
<comment type="similarity">
    <text evidence="4 12">Belongs to the class-II pyridoxal-phosphate-dependent aminotransferase family. Histidinol-phosphate aminotransferase subfamily.</text>
</comment>
<evidence type="ECO:0000313" key="14">
    <source>
        <dbReference type="EMBL" id="NNV54331.1"/>
    </source>
</evidence>
<sequence length="355" mass="39815">MSFNIDNLVRENIKKLVPYSSARDEFSGDAKVFLDANENSLGSPLTKWYNRYPDPHQQQIKQVLSTIKGIAPEHIFLGNGSDECIDLLFRSFCNPGKDNVIICPPTYGMYEVSANINDIAIRKAPLLENFELDLIHIEQLADANTKLIWICSPNNPTGNSFNRADIEMVLNNFKGIVVIDEAYINFARQKTFIQELVDYPNLVVLQTFSKAWGLAGLRLGMAFASAAIIEILNKVKPPYNINQATQELALKALEEVGQVNDMITELVDMRIALAEVLSTIPTVEKVFPSDANFLLVKIKDARKLYDFLLTKGIVVRDRSNVKLCEECLRITIGTEQENTDLVDAIAQWLNITTSA</sequence>
<name>A0A8J8FE81_9BACT</name>
<dbReference type="InterPro" id="IPR005861">
    <property type="entry name" value="HisP_aminotrans"/>
</dbReference>
<dbReference type="AlphaFoldDB" id="A0A8J8FE81"/>
<dbReference type="Pfam" id="PF00155">
    <property type="entry name" value="Aminotran_1_2"/>
    <property type="match status" value="1"/>
</dbReference>
<comment type="caution">
    <text evidence="14">The sequence shown here is derived from an EMBL/GenBank/DDBJ whole genome shotgun (WGS) entry which is preliminary data.</text>
</comment>
<organism evidence="14 15">
    <name type="scientific">Limnovirga soli</name>
    <dbReference type="NCBI Taxonomy" id="2656915"/>
    <lineage>
        <taxon>Bacteria</taxon>
        <taxon>Pseudomonadati</taxon>
        <taxon>Bacteroidota</taxon>
        <taxon>Chitinophagia</taxon>
        <taxon>Chitinophagales</taxon>
        <taxon>Chitinophagaceae</taxon>
        <taxon>Limnovirga</taxon>
    </lineage>
</organism>
<keyword evidence="10 12" id="KW-0368">Histidine biosynthesis</keyword>
<dbReference type="Proteomes" id="UP000598971">
    <property type="component" value="Unassembled WGS sequence"/>
</dbReference>
<evidence type="ECO:0000256" key="9">
    <source>
        <dbReference type="ARBA" id="ARBA00022898"/>
    </source>
</evidence>
<comment type="subunit">
    <text evidence="5 12">Homodimer.</text>
</comment>
<evidence type="ECO:0000256" key="8">
    <source>
        <dbReference type="ARBA" id="ARBA00022679"/>
    </source>
</evidence>
<dbReference type="Gene3D" id="3.40.640.10">
    <property type="entry name" value="Type I PLP-dependent aspartate aminotransferase-like (Major domain)"/>
    <property type="match status" value="1"/>
</dbReference>
<dbReference type="GO" id="GO:0000105">
    <property type="term" value="P:L-histidine biosynthetic process"/>
    <property type="evidence" value="ECO:0007669"/>
    <property type="project" value="UniProtKB-UniRule"/>
</dbReference>
<comment type="catalytic activity">
    <reaction evidence="11 12">
        <text>L-histidinol phosphate + 2-oxoglutarate = 3-(imidazol-4-yl)-2-oxopropyl phosphate + L-glutamate</text>
        <dbReference type="Rhea" id="RHEA:23744"/>
        <dbReference type="ChEBI" id="CHEBI:16810"/>
        <dbReference type="ChEBI" id="CHEBI:29985"/>
        <dbReference type="ChEBI" id="CHEBI:57766"/>
        <dbReference type="ChEBI" id="CHEBI:57980"/>
        <dbReference type="EC" id="2.6.1.9"/>
    </reaction>
</comment>
<dbReference type="Gene3D" id="3.90.1150.10">
    <property type="entry name" value="Aspartate Aminotransferase, domain 1"/>
    <property type="match status" value="1"/>
</dbReference>
<evidence type="ECO:0000256" key="5">
    <source>
        <dbReference type="ARBA" id="ARBA00011738"/>
    </source>
</evidence>
<dbReference type="InterPro" id="IPR015424">
    <property type="entry name" value="PyrdxlP-dep_Trfase"/>
</dbReference>
<comment type="cofactor">
    <cofactor evidence="1 12">
        <name>pyridoxal 5'-phosphate</name>
        <dbReference type="ChEBI" id="CHEBI:597326"/>
    </cofactor>
</comment>
<dbReference type="EMBL" id="WHPF01000002">
    <property type="protein sequence ID" value="NNV54331.1"/>
    <property type="molecule type" value="Genomic_DNA"/>
</dbReference>
<evidence type="ECO:0000256" key="12">
    <source>
        <dbReference type="HAMAP-Rule" id="MF_01023"/>
    </source>
</evidence>
<keyword evidence="15" id="KW-1185">Reference proteome</keyword>
<dbReference type="UniPathway" id="UPA00031">
    <property type="reaction ID" value="UER00012"/>
</dbReference>
<dbReference type="InterPro" id="IPR004839">
    <property type="entry name" value="Aminotransferase_I/II_large"/>
</dbReference>
<dbReference type="PANTHER" id="PTHR42885:SF2">
    <property type="entry name" value="HISTIDINOL-PHOSPHATE AMINOTRANSFERASE"/>
    <property type="match status" value="1"/>
</dbReference>
<keyword evidence="8 12" id="KW-0808">Transferase</keyword>